<feature type="region of interest" description="Disordered" evidence="1">
    <location>
        <begin position="63"/>
        <end position="82"/>
    </location>
</feature>
<dbReference type="AlphaFoldDB" id="A0A518G1X4"/>
<dbReference type="KEGG" id="ahel:Q31a_09020"/>
<name>A0A518G1X4_9BACT</name>
<gene>
    <name evidence="2" type="ORF">Q31a_09020</name>
</gene>
<accession>A0A518G1X4</accession>
<evidence type="ECO:0000313" key="3">
    <source>
        <dbReference type="Proteomes" id="UP000318017"/>
    </source>
</evidence>
<organism evidence="2 3">
    <name type="scientific">Aureliella helgolandensis</name>
    <dbReference type="NCBI Taxonomy" id="2527968"/>
    <lineage>
        <taxon>Bacteria</taxon>
        <taxon>Pseudomonadati</taxon>
        <taxon>Planctomycetota</taxon>
        <taxon>Planctomycetia</taxon>
        <taxon>Pirellulales</taxon>
        <taxon>Pirellulaceae</taxon>
        <taxon>Aureliella</taxon>
    </lineage>
</organism>
<dbReference type="EMBL" id="CP036298">
    <property type="protein sequence ID" value="QDV22616.1"/>
    <property type="molecule type" value="Genomic_DNA"/>
</dbReference>
<dbReference type="Proteomes" id="UP000318017">
    <property type="component" value="Chromosome"/>
</dbReference>
<evidence type="ECO:0000256" key="1">
    <source>
        <dbReference type="SAM" id="MobiDB-lite"/>
    </source>
</evidence>
<evidence type="ECO:0000313" key="2">
    <source>
        <dbReference type="EMBL" id="QDV22616.1"/>
    </source>
</evidence>
<proteinExistence type="predicted"/>
<protein>
    <submittedName>
        <fullName evidence="2">Uncharacterized protein</fullName>
    </submittedName>
</protein>
<sequence length="197" mass="21462">MLGSWDSLVPWARDELTLHQAVSVHECCYSNSSNRNNLAMRFQLFRLFVMSCSLASLVACAPESGPPASAEPEDAATEQSAAMPNGPPVIQAQQALAGVGKRGQSLKNESGIAKIITGPASALFNVEQKAVLEFQIPPAINMFKATEGRFPNSHEEFMQKIVKANSLQLPELPEGAVYKFNSEKGELWVYPEDQVPE</sequence>
<reference evidence="2 3" key="1">
    <citation type="submission" date="2019-02" db="EMBL/GenBank/DDBJ databases">
        <title>Deep-cultivation of Planctomycetes and their phenomic and genomic characterization uncovers novel biology.</title>
        <authorList>
            <person name="Wiegand S."/>
            <person name="Jogler M."/>
            <person name="Boedeker C."/>
            <person name="Pinto D."/>
            <person name="Vollmers J."/>
            <person name="Rivas-Marin E."/>
            <person name="Kohn T."/>
            <person name="Peeters S.H."/>
            <person name="Heuer A."/>
            <person name="Rast P."/>
            <person name="Oberbeckmann S."/>
            <person name="Bunk B."/>
            <person name="Jeske O."/>
            <person name="Meyerdierks A."/>
            <person name="Storesund J.E."/>
            <person name="Kallscheuer N."/>
            <person name="Luecker S."/>
            <person name="Lage O.M."/>
            <person name="Pohl T."/>
            <person name="Merkel B.J."/>
            <person name="Hornburger P."/>
            <person name="Mueller R.-W."/>
            <person name="Bruemmer F."/>
            <person name="Labrenz M."/>
            <person name="Spormann A.M."/>
            <person name="Op den Camp H."/>
            <person name="Overmann J."/>
            <person name="Amann R."/>
            <person name="Jetten M.S.M."/>
            <person name="Mascher T."/>
            <person name="Medema M.H."/>
            <person name="Devos D.P."/>
            <person name="Kaster A.-K."/>
            <person name="Ovreas L."/>
            <person name="Rohde M."/>
            <person name="Galperin M.Y."/>
            <person name="Jogler C."/>
        </authorList>
    </citation>
    <scope>NUCLEOTIDE SEQUENCE [LARGE SCALE GENOMIC DNA]</scope>
    <source>
        <strain evidence="2 3">Q31a</strain>
    </source>
</reference>
<keyword evidence="3" id="KW-1185">Reference proteome</keyword>